<dbReference type="OrthoDB" id="7171911at2759"/>
<dbReference type="PANTHER" id="PTHR44321">
    <property type="entry name" value="TRANSDUCIN BETA-LIKE PROTEIN 2"/>
    <property type="match status" value="1"/>
</dbReference>
<organism evidence="3 4">
    <name type="scientific">Brenthis ino</name>
    <name type="common">lesser marbled fritillary</name>
    <dbReference type="NCBI Taxonomy" id="405034"/>
    <lineage>
        <taxon>Eukaryota</taxon>
        <taxon>Metazoa</taxon>
        <taxon>Ecdysozoa</taxon>
        <taxon>Arthropoda</taxon>
        <taxon>Hexapoda</taxon>
        <taxon>Insecta</taxon>
        <taxon>Pterygota</taxon>
        <taxon>Neoptera</taxon>
        <taxon>Endopterygota</taxon>
        <taxon>Lepidoptera</taxon>
        <taxon>Glossata</taxon>
        <taxon>Ditrysia</taxon>
        <taxon>Papilionoidea</taxon>
        <taxon>Nymphalidae</taxon>
        <taxon>Heliconiinae</taxon>
        <taxon>Argynnini</taxon>
        <taxon>Brenthis</taxon>
    </lineage>
</organism>
<dbReference type="GO" id="GO:0030968">
    <property type="term" value="P:endoplasmic reticulum unfolded protein response"/>
    <property type="evidence" value="ECO:0007669"/>
    <property type="project" value="TreeGrafter"/>
</dbReference>
<proteinExistence type="predicted"/>
<dbReference type="Proteomes" id="UP000838878">
    <property type="component" value="Chromosome 10"/>
</dbReference>
<evidence type="ECO:0000313" key="4">
    <source>
        <dbReference type="Proteomes" id="UP000838878"/>
    </source>
</evidence>
<keyword evidence="2" id="KW-0812">Transmembrane</keyword>
<name>A0A8J9UVV1_9NEOP</name>
<keyword evidence="4" id="KW-1185">Reference proteome</keyword>
<dbReference type="PANTHER" id="PTHR44321:SF1">
    <property type="entry name" value="TRANSDUCIN BETA-LIKE PROTEIN 2"/>
    <property type="match status" value="1"/>
</dbReference>
<dbReference type="EMBL" id="OV170230">
    <property type="protein sequence ID" value="CAH0715565.1"/>
    <property type="molecule type" value="Genomic_DNA"/>
</dbReference>
<keyword evidence="2" id="KW-0472">Membrane</keyword>
<dbReference type="GO" id="GO:0005783">
    <property type="term" value="C:endoplasmic reticulum"/>
    <property type="evidence" value="ECO:0007669"/>
    <property type="project" value="TreeGrafter"/>
</dbReference>
<evidence type="ECO:0000256" key="1">
    <source>
        <dbReference type="SAM" id="MobiDB-lite"/>
    </source>
</evidence>
<sequence length="129" mass="14367">MGYTEAGQKINAYMLAGITVILCVILHFIYKTIFGNKKSEVQNHEAESVTETSADAVPNSAVSESRANVKSKKRTTWKGKTEFSHPWLLKSLKGHPGTVLLMDFSANGKFMAATCDGEFYQSYYWVVGY</sequence>
<reference evidence="3" key="1">
    <citation type="submission" date="2021-12" db="EMBL/GenBank/DDBJ databases">
        <authorList>
            <person name="Martin H S."/>
        </authorList>
    </citation>
    <scope>NUCLEOTIDE SEQUENCE</scope>
</reference>
<protein>
    <submittedName>
        <fullName evidence="3">Uncharacterized protein</fullName>
    </submittedName>
</protein>
<evidence type="ECO:0000256" key="2">
    <source>
        <dbReference type="SAM" id="Phobius"/>
    </source>
</evidence>
<feature type="region of interest" description="Disordered" evidence="1">
    <location>
        <begin position="45"/>
        <end position="68"/>
    </location>
</feature>
<gene>
    <name evidence="3" type="ORF">BINO364_LOCUS2475</name>
</gene>
<dbReference type="AlphaFoldDB" id="A0A8J9UVV1"/>
<feature type="non-terminal residue" evidence="3">
    <location>
        <position position="129"/>
    </location>
</feature>
<feature type="transmembrane region" description="Helical" evidence="2">
    <location>
        <begin position="12"/>
        <end position="30"/>
    </location>
</feature>
<keyword evidence="2" id="KW-1133">Transmembrane helix</keyword>
<dbReference type="InterPro" id="IPR042410">
    <property type="entry name" value="WBSCR13"/>
</dbReference>
<evidence type="ECO:0000313" key="3">
    <source>
        <dbReference type="EMBL" id="CAH0715565.1"/>
    </source>
</evidence>
<accession>A0A8J9UVV1</accession>